<evidence type="ECO:0008006" key="3">
    <source>
        <dbReference type="Google" id="ProtNLM"/>
    </source>
</evidence>
<evidence type="ECO:0000313" key="1">
    <source>
        <dbReference type="EMBL" id="KAK7520605.1"/>
    </source>
</evidence>
<accession>A0ABR1KSW4</accession>
<gene>
    <name evidence="1" type="ORF">IWZ03DRAFT_373418</name>
</gene>
<reference evidence="1 2" key="1">
    <citation type="submission" date="2024-04" db="EMBL/GenBank/DDBJ databases">
        <title>Phyllosticta paracitricarpa is synonymous to the EU quarantine fungus P. citricarpa based on phylogenomic analyses.</title>
        <authorList>
            <consortium name="Lawrence Berkeley National Laboratory"/>
            <person name="Van Ingen-Buijs V.A."/>
            <person name="Van Westerhoven A.C."/>
            <person name="Haridas S."/>
            <person name="Skiadas P."/>
            <person name="Martin F."/>
            <person name="Groenewald J.Z."/>
            <person name="Crous P.W."/>
            <person name="Seidl M.F."/>
        </authorList>
    </citation>
    <scope>NUCLEOTIDE SEQUENCE [LARGE SCALE GENOMIC DNA]</scope>
    <source>
        <strain evidence="1 2">CBS 123371</strain>
    </source>
</reference>
<dbReference type="Proteomes" id="UP001363622">
    <property type="component" value="Unassembled WGS sequence"/>
</dbReference>
<comment type="caution">
    <text evidence="1">The sequence shown here is derived from an EMBL/GenBank/DDBJ whole genome shotgun (WGS) entry which is preliminary data.</text>
</comment>
<evidence type="ECO:0000313" key="2">
    <source>
        <dbReference type="Proteomes" id="UP001363622"/>
    </source>
</evidence>
<dbReference type="EMBL" id="JBBPHU010000003">
    <property type="protein sequence ID" value="KAK7520605.1"/>
    <property type="molecule type" value="Genomic_DNA"/>
</dbReference>
<organism evidence="1 2">
    <name type="scientific">Phyllosticta citriasiana</name>
    <dbReference type="NCBI Taxonomy" id="595635"/>
    <lineage>
        <taxon>Eukaryota</taxon>
        <taxon>Fungi</taxon>
        <taxon>Dikarya</taxon>
        <taxon>Ascomycota</taxon>
        <taxon>Pezizomycotina</taxon>
        <taxon>Dothideomycetes</taxon>
        <taxon>Dothideomycetes incertae sedis</taxon>
        <taxon>Botryosphaeriales</taxon>
        <taxon>Phyllostictaceae</taxon>
        <taxon>Phyllosticta</taxon>
    </lineage>
</organism>
<protein>
    <recommendedName>
        <fullName evidence="3">Secreted protein</fullName>
    </recommendedName>
</protein>
<name>A0ABR1KSW4_9PEZI</name>
<keyword evidence="2" id="KW-1185">Reference proteome</keyword>
<sequence length="123" mass="13779">MVDKPWYEVLALVAAISCQIIRASHFQTVCLAFWRVAVFLCSSSSVSLNSVGGLSSQRMLDVGFLLHHATPFDMLAAQTDAHQSCWLTALILRKQKKYLALYSDTSARPLRRIFVPPLPHSNF</sequence>
<proteinExistence type="predicted"/>